<evidence type="ECO:0000313" key="2">
    <source>
        <dbReference type="Proteomes" id="UP000069272"/>
    </source>
</evidence>
<dbReference type="OrthoDB" id="10414393at2759"/>
<dbReference type="RefSeq" id="XP_035783061.1">
    <property type="nucleotide sequence ID" value="XM_035927168.1"/>
</dbReference>
<protein>
    <recommendedName>
        <fullName evidence="3">ZAD domain-containing protein</fullName>
    </recommendedName>
</protein>
<organism evidence="1 2">
    <name type="scientific">Anopheles albimanus</name>
    <name type="common">New world malaria mosquito</name>
    <dbReference type="NCBI Taxonomy" id="7167"/>
    <lineage>
        <taxon>Eukaryota</taxon>
        <taxon>Metazoa</taxon>
        <taxon>Ecdysozoa</taxon>
        <taxon>Arthropoda</taxon>
        <taxon>Hexapoda</taxon>
        <taxon>Insecta</taxon>
        <taxon>Pterygota</taxon>
        <taxon>Neoptera</taxon>
        <taxon>Endopterygota</taxon>
        <taxon>Diptera</taxon>
        <taxon>Nematocera</taxon>
        <taxon>Culicoidea</taxon>
        <taxon>Culicidae</taxon>
        <taxon>Anophelinae</taxon>
        <taxon>Anopheles</taxon>
    </lineage>
</organism>
<keyword evidence="2" id="KW-1185">Reference proteome</keyword>
<dbReference type="Proteomes" id="UP000069272">
    <property type="component" value="Chromosome 2R"/>
</dbReference>
<dbReference type="VEuPathDB" id="VectorBase:AALB016018"/>
<proteinExistence type="predicted"/>
<dbReference type="AlphaFoldDB" id="A0A1Y9G8E9"/>
<sequence>MVGSELVMLSQGSISYEYRLVQSECSTESFVKSEVEIRSEIVDPTVRICHLCGSIRDQWENCFTSSGQLAIAQDRLLILRLLCSVIISFETNPDAVICEFCTHKLDEMVALRSIWSSNSTMIEQQRIRVPAINNGEPMVRIPVDAIKPEPTLCNATAEASQPACSPTVLPQNSRVAVQTDAPIIEQARSEANSITDSPVIEEPPSESCSHQNTNAAGDAAEICHESTNVTEPTSSAVQPEVPPVHAPEEPGNLQVDGQQVPVCSSNDGIPTDLTSINDIPTIDLTSCEESSGDDNLAIDEEKERLIRKAMRLVQSKFKVKRMEEPKRRRSMRLRNRTC</sequence>
<evidence type="ECO:0000313" key="1">
    <source>
        <dbReference type="EnsemblMetazoa" id="AALB016018-PA"/>
    </source>
</evidence>
<dbReference type="EnsemblMetazoa" id="AALB016018-RA">
    <property type="protein sequence ID" value="AALB016018-PA"/>
    <property type="gene ID" value="AALB016018"/>
</dbReference>
<evidence type="ECO:0008006" key="3">
    <source>
        <dbReference type="Google" id="ProtNLM"/>
    </source>
</evidence>
<dbReference type="GeneID" id="118461622"/>
<reference evidence="1" key="2">
    <citation type="submission" date="2022-08" db="UniProtKB">
        <authorList>
            <consortium name="EnsemblMetazoa"/>
        </authorList>
    </citation>
    <scope>IDENTIFICATION</scope>
    <source>
        <strain evidence="1">STECLA/ALBI9_A</strain>
    </source>
</reference>
<dbReference type="KEGG" id="aali:118461622"/>
<name>A0A1Y9G8E9_ANOAL</name>
<reference evidence="1 2" key="1">
    <citation type="journal article" date="2017" name="G3 (Bethesda)">
        <title>The Physical Genome Mapping of Anopheles albimanus Corrected Scaffold Misassemblies and Identified Interarm Rearrangements in Genus Anopheles.</title>
        <authorList>
            <person name="Artemov G.N."/>
            <person name="Peery A.N."/>
            <person name="Jiang X."/>
            <person name="Tu Z."/>
            <person name="Stegniy V.N."/>
            <person name="Sharakhova M.V."/>
            <person name="Sharakhov I.V."/>
        </authorList>
    </citation>
    <scope>NUCLEOTIDE SEQUENCE [LARGE SCALE GENOMIC DNA]</scope>
    <source>
        <strain evidence="1 2">ALBI9_A</strain>
    </source>
</reference>
<dbReference type="VEuPathDB" id="VectorBase:AALB20_033122"/>
<accession>A0A1Y9G8E9</accession>